<keyword evidence="4" id="KW-0813">Transport</keyword>
<keyword evidence="11" id="KW-0175">Coiled coil</keyword>
<evidence type="ECO:0000256" key="8">
    <source>
        <dbReference type="ARBA" id="ARBA00022927"/>
    </source>
</evidence>
<feature type="coiled-coil region" evidence="11">
    <location>
        <begin position="73"/>
        <end position="107"/>
    </location>
</feature>
<keyword evidence="13" id="KW-1185">Reference proteome</keyword>
<evidence type="ECO:0000256" key="7">
    <source>
        <dbReference type="ARBA" id="ARBA00022795"/>
    </source>
</evidence>
<feature type="coiled-coil region" evidence="11">
    <location>
        <begin position="10"/>
        <end position="44"/>
    </location>
</feature>
<dbReference type="RefSeq" id="WP_135995938.1">
    <property type="nucleotide sequence ID" value="NZ_CP071057.1"/>
</dbReference>
<protein>
    <recommendedName>
        <fullName evidence="3">Flagellar FliJ protein</fullName>
    </recommendedName>
</protein>
<keyword evidence="6" id="KW-0145">Chemotaxis</keyword>
<keyword evidence="5" id="KW-1003">Cell membrane</keyword>
<evidence type="ECO:0000313" key="13">
    <source>
        <dbReference type="Proteomes" id="UP000308054"/>
    </source>
</evidence>
<dbReference type="InterPro" id="IPR053716">
    <property type="entry name" value="Flag_assembly_chemotaxis_eff"/>
</dbReference>
<proteinExistence type="inferred from homology"/>
<dbReference type="AlphaFoldDB" id="A0A4S2GYD9"/>
<evidence type="ECO:0000256" key="2">
    <source>
        <dbReference type="ARBA" id="ARBA00010004"/>
    </source>
</evidence>
<sequence length="139" mass="15940">MSTRSHAPLIRLARFKVEELQKQMAEIDRARAAIDDQIERLEESVPEEQAVASESREGFVAYGSYARSVIKRKENLRASREEVDVQAKGLRDRLEAAFSELKKYELLEERRLARIEESVRAAEQAEMDEIGARLRGVAH</sequence>
<evidence type="ECO:0000256" key="6">
    <source>
        <dbReference type="ARBA" id="ARBA00022500"/>
    </source>
</evidence>
<evidence type="ECO:0000256" key="1">
    <source>
        <dbReference type="ARBA" id="ARBA00004413"/>
    </source>
</evidence>
<dbReference type="EMBL" id="SRXW01000003">
    <property type="protein sequence ID" value="TGY88093.1"/>
    <property type="molecule type" value="Genomic_DNA"/>
</dbReference>
<dbReference type="InterPro" id="IPR012823">
    <property type="entry name" value="Flagell_FliJ"/>
</dbReference>
<dbReference type="GO" id="GO:0009288">
    <property type="term" value="C:bacterial-type flagellum"/>
    <property type="evidence" value="ECO:0007669"/>
    <property type="project" value="InterPro"/>
</dbReference>
<reference evidence="12 13" key="1">
    <citation type="journal article" date="2017" name="Int. J. Syst. Evol. Microbiol.">
        <title>Marinicauda algicola sp. nov., isolated from a marine red alga Rhodosorus marinus.</title>
        <authorList>
            <person name="Jeong S.E."/>
            <person name="Jeon S.H."/>
            <person name="Chun B.H."/>
            <person name="Kim D.W."/>
            <person name="Jeon C.O."/>
        </authorList>
    </citation>
    <scope>NUCLEOTIDE SEQUENCE [LARGE SCALE GENOMIC DNA]</scope>
    <source>
        <strain evidence="12 13">JCM 31718</strain>
    </source>
</reference>
<keyword evidence="7" id="KW-1005">Bacterial flagellum biogenesis</keyword>
<evidence type="ECO:0000256" key="9">
    <source>
        <dbReference type="ARBA" id="ARBA00023136"/>
    </source>
</evidence>
<evidence type="ECO:0000313" key="12">
    <source>
        <dbReference type="EMBL" id="TGY88093.1"/>
    </source>
</evidence>
<keyword evidence="9" id="KW-0472">Membrane</keyword>
<gene>
    <name evidence="12" type="ORF">E5163_09630</name>
</gene>
<evidence type="ECO:0000256" key="4">
    <source>
        <dbReference type="ARBA" id="ARBA00022448"/>
    </source>
</evidence>
<dbReference type="Pfam" id="PF02050">
    <property type="entry name" value="FliJ"/>
    <property type="match status" value="1"/>
</dbReference>
<dbReference type="Proteomes" id="UP000308054">
    <property type="component" value="Unassembled WGS sequence"/>
</dbReference>
<keyword evidence="8" id="KW-0653">Protein transport</keyword>
<dbReference type="GO" id="GO:0005886">
    <property type="term" value="C:plasma membrane"/>
    <property type="evidence" value="ECO:0007669"/>
    <property type="project" value="UniProtKB-SubCell"/>
</dbReference>
<evidence type="ECO:0000256" key="10">
    <source>
        <dbReference type="ARBA" id="ARBA00023225"/>
    </source>
</evidence>
<name>A0A4S2GYD9_9PROT</name>
<keyword evidence="10" id="KW-1006">Bacterial flagellum protein export</keyword>
<dbReference type="OrthoDB" id="7172697at2"/>
<keyword evidence="12" id="KW-0966">Cell projection</keyword>
<comment type="similarity">
    <text evidence="2">Belongs to the FliJ family.</text>
</comment>
<dbReference type="Gene3D" id="1.10.287.1700">
    <property type="match status" value="1"/>
</dbReference>
<dbReference type="GO" id="GO:0071973">
    <property type="term" value="P:bacterial-type flagellum-dependent cell motility"/>
    <property type="evidence" value="ECO:0007669"/>
    <property type="project" value="InterPro"/>
</dbReference>
<organism evidence="12 13">
    <name type="scientific">Marinicauda algicola</name>
    <dbReference type="NCBI Taxonomy" id="2029849"/>
    <lineage>
        <taxon>Bacteria</taxon>
        <taxon>Pseudomonadati</taxon>
        <taxon>Pseudomonadota</taxon>
        <taxon>Alphaproteobacteria</taxon>
        <taxon>Maricaulales</taxon>
        <taxon>Maricaulaceae</taxon>
        <taxon>Marinicauda</taxon>
    </lineage>
</organism>
<comment type="caution">
    <text evidence="12">The sequence shown here is derived from an EMBL/GenBank/DDBJ whole genome shotgun (WGS) entry which is preliminary data.</text>
</comment>
<comment type="subcellular location">
    <subcellularLocation>
        <location evidence="1">Cell membrane</location>
        <topology evidence="1">Peripheral membrane protein</topology>
        <orientation evidence="1">Cytoplasmic side</orientation>
    </subcellularLocation>
</comment>
<keyword evidence="12" id="KW-0969">Cilium</keyword>
<evidence type="ECO:0000256" key="5">
    <source>
        <dbReference type="ARBA" id="ARBA00022475"/>
    </source>
</evidence>
<accession>A0A4S2GYD9</accession>
<keyword evidence="12" id="KW-0282">Flagellum</keyword>
<dbReference type="GO" id="GO:0015031">
    <property type="term" value="P:protein transport"/>
    <property type="evidence" value="ECO:0007669"/>
    <property type="project" value="UniProtKB-KW"/>
</dbReference>
<dbReference type="GO" id="GO:0044781">
    <property type="term" value="P:bacterial-type flagellum organization"/>
    <property type="evidence" value="ECO:0007669"/>
    <property type="project" value="UniProtKB-KW"/>
</dbReference>
<evidence type="ECO:0000256" key="11">
    <source>
        <dbReference type="SAM" id="Coils"/>
    </source>
</evidence>
<dbReference type="GO" id="GO:0006935">
    <property type="term" value="P:chemotaxis"/>
    <property type="evidence" value="ECO:0007669"/>
    <property type="project" value="UniProtKB-KW"/>
</dbReference>
<evidence type="ECO:0000256" key="3">
    <source>
        <dbReference type="ARBA" id="ARBA00020392"/>
    </source>
</evidence>